<dbReference type="Pfam" id="PF01243">
    <property type="entry name" value="PNPOx_N"/>
    <property type="match status" value="1"/>
</dbReference>
<evidence type="ECO:0000259" key="1">
    <source>
        <dbReference type="Pfam" id="PF01243"/>
    </source>
</evidence>
<keyword evidence="3" id="KW-1185">Reference proteome</keyword>
<dbReference type="NCBIfam" id="TIGR04025">
    <property type="entry name" value="PPOX_FMN_DR2398"/>
    <property type="match status" value="1"/>
</dbReference>
<feature type="domain" description="Pyridoxamine 5'-phosphate oxidase N-terminal" evidence="1">
    <location>
        <begin position="35"/>
        <end position="157"/>
    </location>
</feature>
<evidence type="ECO:0000313" key="3">
    <source>
        <dbReference type="Proteomes" id="UP000567293"/>
    </source>
</evidence>
<sequence>MDLDANYLVQNASELTALYNPPRERSVRKQMDHLDEYSRAFIAASPLLIIGTQGRPPDGVADTSPRGDVPGFVRVVDDRTVLIPDRPGNNRLDTLQNIVANPVVGLLFLVPGLPETFRVNGEAAISHDPALLESFAVQGKLPRTILVVKVKEAFIHCSRALVRADVWNPAKFAQPGAVPSFGTILAAHTGGFVDAKTVDEENKTRTLQTLY</sequence>
<name>A0A7V8NSF7_9BACT</name>
<dbReference type="AlphaFoldDB" id="A0A7V8NSF7"/>
<dbReference type="InterPro" id="IPR024029">
    <property type="entry name" value="Pyridox_Oxase_FMN-dep"/>
</dbReference>
<dbReference type="PANTHER" id="PTHR42815">
    <property type="entry name" value="FAD-BINDING, PUTATIVE (AFU_ORTHOLOGUE AFUA_6G07600)-RELATED"/>
    <property type="match status" value="1"/>
</dbReference>
<gene>
    <name evidence="2" type="ORF">HRJ53_17040</name>
</gene>
<dbReference type="SUPFAM" id="SSF50475">
    <property type="entry name" value="FMN-binding split barrel"/>
    <property type="match status" value="1"/>
</dbReference>
<dbReference type="InterPro" id="IPR012349">
    <property type="entry name" value="Split_barrel_FMN-bd"/>
</dbReference>
<accession>A0A7V8NSF7</accession>
<comment type="caution">
    <text evidence="2">The sequence shown here is derived from an EMBL/GenBank/DDBJ whole genome shotgun (WGS) entry which is preliminary data.</text>
</comment>
<reference evidence="2" key="1">
    <citation type="submission" date="2020-06" db="EMBL/GenBank/DDBJ databases">
        <title>Legume-microbial interactions unlock mineral nutrients during tropical forest succession.</title>
        <authorList>
            <person name="Epihov D.Z."/>
        </authorList>
    </citation>
    <scope>NUCLEOTIDE SEQUENCE [LARGE SCALE GENOMIC DNA]</scope>
    <source>
        <strain evidence="2">Pan2503</strain>
    </source>
</reference>
<evidence type="ECO:0000313" key="2">
    <source>
        <dbReference type="EMBL" id="MBA0086689.1"/>
    </source>
</evidence>
<dbReference type="Proteomes" id="UP000567293">
    <property type="component" value="Unassembled WGS sequence"/>
</dbReference>
<protein>
    <submittedName>
        <fullName evidence="2">Pyridoxamine 5'-phosphate oxidase family protein</fullName>
    </submittedName>
</protein>
<proteinExistence type="predicted"/>
<dbReference type="InterPro" id="IPR011576">
    <property type="entry name" value="Pyridox_Oxase_N"/>
</dbReference>
<organism evidence="2 3">
    <name type="scientific">Candidatus Acidiferrum panamense</name>
    <dbReference type="NCBI Taxonomy" id="2741543"/>
    <lineage>
        <taxon>Bacteria</taxon>
        <taxon>Pseudomonadati</taxon>
        <taxon>Acidobacteriota</taxon>
        <taxon>Terriglobia</taxon>
        <taxon>Candidatus Acidiferrales</taxon>
        <taxon>Candidatus Acidiferrum</taxon>
    </lineage>
</organism>
<dbReference type="PANTHER" id="PTHR42815:SF2">
    <property type="entry name" value="FAD-BINDING, PUTATIVE (AFU_ORTHOLOGUE AFUA_6G07600)-RELATED"/>
    <property type="match status" value="1"/>
</dbReference>
<dbReference type="Gene3D" id="2.30.110.10">
    <property type="entry name" value="Electron Transport, Fmn-binding Protein, Chain A"/>
    <property type="match status" value="1"/>
</dbReference>
<dbReference type="EMBL" id="JACDQQ010001634">
    <property type="protein sequence ID" value="MBA0086689.1"/>
    <property type="molecule type" value="Genomic_DNA"/>
</dbReference>